<comment type="miscellaneous">
    <text evidence="14">Bacitracin is thought to be involved in the inhibition of peptidoglycan synthesis by sequestering undecaprenyl diphosphate, thereby reducing the pool of lipid carrier available.</text>
</comment>
<name>A0ABU3DDF4_9RHOB</name>
<keyword evidence="6 14" id="KW-0812">Transmembrane</keyword>
<comment type="caution">
    <text evidence="15">The sequence shown here is derived from an EMBL/GenBank/DDBJ whole genome shotgun (WGS) entry which is preliminary data.</text>
</comment>
<evidence type="ECO:0000256" key="4">
    <source>
        <dbReference type="ARBA" id="ARBA00021581"/>
    </source>
</evidence>
<evidence type="ECO:0000256" key="10">
    <source>
        <dbReference type="ARBA" id="ARBA00023251"/>
    </source>
</evidence>
<keyword evidence="10 14" id="KW-0046">Antibiotic resistance</keyword>
<proteinExistence type="inferred from homology"/>
<evidence type="ECO:0000256" key="13">
    <source>
        <dbReference type="ARBA" id="ARBA00047594"/>
    </source>
</evidence>
<dbReference type="EMBL" id="JAVRHL010000001">
    <property type="protein sequence ID" value="MDT0681583.1"/>
    <property type="molecule type" value="Genomic_DNA"/>
</dbReference>
<keyword evidence="14" id="KW-0133">Cell shape</keyword>
<feature type="transmembrane region" description="Helical" evidence="14">
    <location>
        <begin position="81"/>
        <end position="105"/>
    </location>
</feature>
<dbReference type="EC" id="3.6.1.27" evidence="3 14"/>
<comment type="subcellular location">
    <subcellularLocation>
        <location evidence="1 14">Cell membrane</location>
        <topology evidence="1 14">Multi-pass membrane protein</topology>
    </subcellularLocation>
</comment>
<evidence type="ECO:0000256" key="5">
    <source>
        <dbReference type="ARBA" id="ARBA00022475"/>
    </source>
</evidence>
<keyword evidence="7 14" id="KW-0378">Hydrolase</keyword>
<dbReference type="InterPro" id="IPR003824">
    <property type="entry name" value="UppP"/>
</dbReference>
<feature type="transmembrane region" description="Helical" evidence="14">
    <location>
        <begin position="247"/>
        <end position="266"/>
    </location>
</feature>
<protein>
    <recommendedName>
        <fullName evidence="4 14">Undecaprenyl-diphosphatase</fullName>
        <ecNumber evidence="3 14">3.6.1.27</ecNumber>
    </recommendedName>
    <alternativeName>
        <fullName evidence="12 14">Bacitracin resistance protein</fullName>
    </alternativeName>
    <alternativeName>
        <fullName evidence="11 14">Undecaprenyl pyrophosphate phosphatase</fullName>
    </alternativeName>
</protein>
<evidence type="ECO:0000313" key="16">
    <source>
        <dbReference type="Proteomes" id="UP001265259"/>
    </source>
</evidence>
<evidence type="ECO:0000313" key="15">
    <source>
        <dbReference type="EMBL" id="MDT0681583.1"/>
    </source>
</evidence>
<evidence type="ECO:0000256" key="8">
    <source>
        <dbReference type="ARBA" id="ARBA00022989"/>
    </source>
</evidence>
<keyword evidence="8 14" id="KW-1133">Transmembrane helix</keyword>
<accession>A0ABU3DDF4</accession>
<organism evidence="15 16">
    <name type="scientific">Tropicimonas omnivorans</name>
    <dbReference type="NCBI Taxonomy" id="3075590"/>
    <lineage>
        <taxon>Bacteria</taxon>
        <taxon>Pseudomonadati</taxon>
        <taxon>Pseudomonadota</taxon>
        <taxon>Alphaproteobacteria</taxon>
        <taxon>Rhodobacterales</taxon>
        <taxon>Roseobacteraceae</taxon>
        <taxon>Tropicimonas</taxon>
    </lineage>
</organism>
<dbReference type="RefSeq" id="WP_311689357.1">
    <property type="nucleotide sequence ID" value="NZ_JAVRHL010000001.1"/>
</dbReference>
<keyword evidence="14" id="KW-0573">Peptidoglycan synthesis</keyword>
<keyword evidence="14" id="KW-0961">Cell wall biogenesis/degradation</keyword>
<evidence type="ECO:0000256" key="6">
    <source>
        <dbReference type="ARBA" id="ARBA00022692"/>
    </source>
</evidence>
<evidence type="ECO:0000256" key="7">
    <source>
        <dbReference type="ARBA" id="ARBA00022801"/>
    </source>
</evidence>
<dbReference type="NCBIfam" id="NF001393">
    <property type="entry name" value="PRK00281.2-4"/>
    <property type="match status" value="1"/>
</dbReference>
<comment type="function">
    <text evidence="14">Catalyzes the dephosphorylation of undecaprenyl diphosphate (UPP). Confers resistance to bacitracin.</text>
</comment>
<feature type="transmembrane region" description="Helical" evidence="14">
    <location>
        <begin position="188"/>
        <end position="209"/>
    </location>
</feature>
<comment type="catalytic activity">
    <reaction evidence="13 14">
        <text>di-trans,octa-cis-undecaprenyl diphosphate + H2O = di-trans,octa-cis-undecaprenyl phosphate + phosphate + H(+)</text>
        <dbReference type="Rhea" id="RHEA:28094"/>
        <dbReference type="ChEBI" id="CHEBI:15377"/>
        <dbReference type="ChEBI" id="CHEBI:15378"/>
        <dbReference type="ChEBI" id="CHEBI:43474"/>
        <dbReference type="ChEBI" id="CHEBI:58405"/>
        <dbReference type="ChEBI" id="CHEBI:60392"/>
        <dbReference type="EC" id="3.6.1.27"/>
    </reaction>
</comment>
<feature type="transmembrane region" description="Helical" evidence="14">
    <location>
        <begin position="111"/>
        <end position="131"/>
    </location>
</feature>
<feature type="transmembrane region" description="Helical" evidence="14">
    <location>
        <begin position="215"/>
        <end position="235"/>
    </location>
</feature>
<evidence type="ECO:0000256" key="12">
    <source>
        <dbReference type="ARBA" id="ARBA00032932"/>
    </source>
</evidence>
<dbReference type="GO" id="GO:0050380">
    <property type="term" value="F:undecaprenyl-diphosphatase activity"/>
    <property type="evidence" value="ECO:0007669"/>
    <property type="project" value="UniProtKB-EC"/>
</dbReference>
<keyword evidence="16" id="KW-1185">Reference proteome</keyword>
<dbReference type="Pfam" id="PF02673">
    <property type="entry name" value="BacA"/>
    <property type="match status" value="1"/>
</dbReference>
<dbReference type="PANTHER" id="PTHR30622">
    <property type="entry name" value="UNDECAPRENYL-DIPHOSPHATASE"/>
    <property type="match status" value="1"/>
</dbReference>
<evidence type="ECO:0000256" key="14">
    <source>
        <dbReference type="HAMAP-Rule" id="MF_01006"/>
    </source>
</evidence>
<sequence length="267" mass="28308">MPLFHLLIVALIQGITEFLPVSSSGHLILLPRLTGLADQGQALDVAVHVGTLGAVILYFWKDVAAVLAGLPRLVRGRTDTYGSRMALLLIVATVPVILVGLFLSATGLDEALRSVAVIGWAMLLFGILLYWTDQTAPMTRSAEDWTIRGAVIMGLWQAVALIPGTSRSGITITGGRLLGMDRHGAAKIAMLMSIPTIIASGALVGAKALRHPAPGLWADAGIAALFAFLSALLALTLMMRLLRSVSFTPYVIYRCVLGVILIAVAYT</sequence>
<keyword evidence="9 14" id="KW-0472">Membrane</keyword>
<evidence type="ECO:0000256" key="9">
    <source>
        <dbReference type="ARBA" id="ARBA00023136"/>
    </source>
</evidence>
<dbReference type="Proteomes" id="UP001265259">
    <property type="component" value="Unassembled WGS sequence"/>
</dbReference>
<dbReference type="PANTHER" id="PTHR30622:SF4">
    <property type="entry name" value="UNDECAPRENYL-DIPHOSPHATASE"/>
    <property type="match status" value="1"/>
</dbReference>
<comment type="similarity">
    <text evidence="2 14">Belongs to the UppP family.</text>
</comment>
<evidence type="ECO:0000256" key="2">
    <source>
        <dbReference type="ARBA" id="ARBA00010621"/>
    </source>
</evidence>
<reference evidence="15 16" key="1">
    <citation type="submission" date="2023-09" db="EMBL/GenBank/DDBJ databases">
        <authorList>
            <person name="Rey-Velasco X."/>
        </authorList>
    </citation>
    <scope>NUCLEOTIDE SEQUENCE [LARGE SCALE GENOMIC DNA]</scope>
    <source>
        <strain evidence="15 16">F158</strain>
    </source>
</reference>
<keyword evidence="5 14" id="KW-1003">Cell membrane</keyword>
<evidence type="ECO:0000256" key="11">
    <source>
        <dbReference type="ARBA" id="ARBA00032707"/>
    </source>
</evidence>
<evidence type="ECO:0000256" key="3">
    <source>
        <dbReference type="ARBA" id="ARBA00012374"/>
    </source>
</evidence>
<gene>
    <name evidence="14" type="primary">uppP</name>
    <name evidence="15" type="ORF">RM543_02710</name>
</gene>
<dbReference type="HAMAP" id="MF_01006">
    <property type="entry name" value="Undec_diphosphatase"/>
    <property type="match status" value="1"/>
</dbReference>
<evidence type="ECO:0000256" key="1">
    <source>
        <dbReference type="ARBA" id="ARBA00004651"/>
    </source>
</evidence>